<sequence length="168" mass="19377">MDAHSTTYWYESREEQDTYRLAKELARFFIPGSVIGLDGDLGAGKTTFSKAVGQALEVQETVNSPTFTIIKEYEGRTMPFYHMDVYRISQEEAEDIGLDDYFYGDGVTLVEWASIIRDLIPEEHLSVYIENTGWTERRFRLAPVGAVYKKWCSDLKEQGIIHDERQES</sequence>
<dbReference type="Proteomes" id="UP001631969">
    <property type="component" value="Unassembled WGS sequence"/>
</dbReference>
<reference evidence="1" key="1">
    <citation type="submission" date="2024-12" db="EMBL/GenBank/DDBJ databases">
        <authorList>
            <person name="Wu N."/>
        </authorList>
    </citation>
    <scope>NUCLEOTIDE SEQUENCE</scope>
    <source>
        <strain evidence="1">P15</strain>
    </source>
</reference>
<evidence type="ECO:0000313" key="2">
    <source>
        <dbReference type="Proteomes" id="UP001631969"/>
    </source>
</evidence>
<comment type="caution">
    <text evidence="1">The sequence shown here is derived from an EMBL/GenBank/DDBJ whole genome shotgun (WGS) entry which is preliminary data.</text>
</comment>
<name>A0ACC7NX63_9BACL</name>
<protein>
    <submittedName>
        <fullName evidence="1">tRNA (Adenosine(37)-N6)-threonylcarbamoyltransferase complex ATPase subunit type 1 TsaE</fullName>
    </submittedName>
</protein>
<organism evidence="1 2">
    <name type="scientific">Paenibacillus mesotrionivorans</name>
    <dbReference type="NCBI Taxonomy" id="3160968"/>
    <lineage>
        <taxon>Bacteria</taxon>
        <taxon>Bacillati</taxon>
        <taxon>Bacillota</taxon>
        <taxon>Bacilli</taxon>
        <taxon>Bacillales</taxon>
        <taxon>Paenibacillaceae</taxon>
        <taxon>Paenibacillus</taxon>
    </lineage>
</organism>
<dbReference type="EMBL" id="JBJURJ010000006">
    <property type="protein sequence ID" value="MFM9328760.1"/>
    <property type="molecule type" value="Genomic_DNA"/>
</dbReference>
<gene>
    <name evidence="1" type="primary">tsaE</name>
    <name evidence="1" type="ORF">ACI1P1_10710</name>
</gene>
<proteinExistence type="predicted"/>
<keyword evidence="2" id="KW-1185">Reference proteome</keyword>
<evidence type="ECO:0000313" key="1">
    <source>
        <dbReference type="EMBL" id="MFM9328760.1"/>
    </source>
</evidence>
<accession>A0ACC7NX63</accession>